<name>A0A8X6VWJ2_TRICX</name>
<protein>
    <submittedName>
        <fullName evidence="1">Uncharacterized protein</fullName>
    </submittedName>
</protein>
<proteinExistence type="predicted"/>
<keyword evidence="2" id="KW-1185">Reference proteome</keyword>
<sequence length="102" mass="11374">MDRRAGSQRPPITRSREDRHVTRMALMDRSGTSRALSQELGVVYKTKTYLHEQFDDVSSSTDSQLGDQGCGYPCRGITDRSFFKGVINDEPGCTNVKTSQAL</sequence>
<gene>
    <name evidence="1" type="ORF">TNCV_1630241</name>
</gene>
<evidence type="ECO:0000313" key="1">
    <source>
        <dbReference type="EMBL" id="GFY23742.1"/>
    </source>
</evidence>
<reference evidence="1" key="1">
    <citation type="submission" date="2020-08" db="EMBL/GenBank/DDBJ databases">
        <title>Multicomponent nature underlies the extraordinary mechanical properties of spider dragline silk.</title>
        <authorList>
            <person name="Kono N."/>
            <person name="Nakamura H."/>
            <person name="Mori M."/>
            <person name="Yoshida Y."/>
            <person name="Ohtoshi R."/>
            <person name="Malay A.D."/>
            <person name="Moran D.A.P."/>
            <person name="Tomita M."/>
            <person name="Numata K."/>
            <person name="Arakawa K."/>
        </authorList>
    </citation>
    <scope>NUCLEOTIDE SEQUENCE</scope>
</reference>
<evidence type="ECO:0000313" key="2">
    <source>
        <dbReference type="Proteomes" id="UP000887159"/>
    </source>
</evidence>
<accession>A0A8X6VWJ2</accession>
<organism evidence="1 2">
    <name type="scientific">Trichonephila clavipes</name>
    <name type="common">Golden silk orbweaver</name>
    <name type="synonym">Nephila clavipes</name>
    <dbReference type="NCBI Taxonomy" id="2585209"/>
    <lineage>
        <taxon>Eukaryota</taxon>
        <taxon>Metazoa</taxon>
        <taxon>Ecdysozoa</taxon>
        <taxon>Arthropoda</taxon>
        <taxon>Chelicerata</taxon>
        <taxon>Arachnida</taxon>
        <taxon>Araneae</taxon>
        <taxon>Araneomorphae</taxon>
        <taxon>Entelegynae</taxon>
        <taxon>Araneoidea</taxon>
        <taxon>Nephilidae</taxon>
        <taxon>Trichonephila</taxon>
    </lineage>
</organism>
<dbReference type="EMBL" id="BMAU01021366">
    <property type="protein sequence ID" value="GFY23742.1"/>
    <property type="molecule type" value="Genomic_DNA"/>
</dbReference>
<comment type="caution">
    <text evidence="1">The sequence shown here is derived from an EMBL/GenBank/DDBJ whole genome shotgun (WGS) entry which is preliminary data.</text>
</comment>
<dbReference type="AlphaFoldDB" id="A0A8X6VWJ2"/>
<dbReference type="Proteomes" id="UP000887159">
    <property type="component" value="Unassembled WGS sequence"/>
</dbReference>